<accession>A0ABS4VFW3</accession>
<organism evidence="1 2">
    <name type="scientific">Streptomyces clavifer</name>
    <dbReference type="NCBI Taxonomy" id="68188"/>
    <lineage>
        <taxon>Bacteria</taxon>
        <taxon>Bacillati</taxon>
        <taxon>Actinomycetota</taxon>
        <taxon>Actinomycetes</taxon>
        <taxon>Kitasatosporales</taxon>
        <taxon>Streptomycetaceae</taxon>
        <taxon>Streptomyces</taxon>
    </lineage>
</organism>
<dbReference type="Gene3D" id="1.10.10.10">
    <property type="entry name" value="Winged helix-like DNA-binding domain superfamily/Winged helix DNA-binding domain"/>
    <property type="match status" value="1"/>
</dbReference>
<dbReference type="InterPro" id="IPR036388">
    <property type="entry name" value="WH-like_DNA-bd_sf"/>
</dbReference>
<name>A0ABS4VFW3_9ACTN</name>
<evidence type="ECO:0000313" key="2">
    <source>
        <dbReference type="Proteomes" id="UP001519311"/>
    </source>
</evidence>
<dbReference type="EMBL" id="JAGINS010000001">
    <property type="protein sequence ID" value="MBP2362755.1"/>
    <property type="molecule type" value="Genomic_DNA"/>
</dbReference>
<sequence>MSAQGLNTSMKQKGIHIGLTAVYRALSAADAEGRLESVHACSGAKAYRYLLPVHEYHLGCRVCGVGTAFICQVLEDRVAQLGSRHGFEAARAL</sequence>
<evidence type="ECO:0000313" key="1">
    <source>
        <dbReference type="EMBL" id="MBP2362755.1"/>
    </source>
</evidence>
<reference evidence="1 2" key="1">
    <citation type="submission" date="2021-03" db="EMBL/GenBank/DDBJ databases">
        <title>Sequencing the genomes of 1000 actinobacteria strains.</title>
        <authorList>
            <person name="Klenk H.-P."/>
        </authorList>
    </citation>
    <scope>NUCLEOTIDE SEQUENCE [LARGE SCALE GENOMIC DNA]</scope>
    <source>
        <strain evidence="1 2">DSM 40843</strain>
    </source>
</reference>
<protein>
    <submittedName>
        <fullName evidence="1">Fe2+ or Zn2+ uptake regulation protein</fullName>
    </submittedName>
</protein>
<proteinExistence type="predicted"/>
<keyword evidence="2" id="KW-1185">Reference proteome</keyword>
<dbReference type="SUPFAM" id="SSF46785">
    <property type="entry name" value="Winged helix' DNA-binding domain"/>
    <property type="match status" value="1"/>
</dbReference>
<dbReference type="Proteomes" id="UP001519311">
    <property type="component" value="Unassembled WGS sequence"/>
</dbReference>
<comment type="caution">
    <text evidence="1">The sequence shown here is derived from an EMBL/GenBank/DDBJ whole genome shotgun (WGS) entry which is preliminary data.</text>
</comment>
<dbReference type="Pfam" id="PF01475">
    <property type="entry name" value="FUR"/>
    <property type="match status" value="1"/>
</dbReference>
<dbReference type="InterPro" id="IPR002481">
    <property type="entry name" value="FUR"/>
</dbReference>
<gene>
    <name evidence="1" type="ORF">JOF59_005155</name>
</gene>
<dbReference type="InterPro" id="IPR036390">
    <property type="entry name" value="WH_DNA-bd_sf"/>
</dbReference>